<dbReference type="Proteomes" id="UP000176629">
    <property type="component" value="Unassembled WGS sequence"/>
</dbReference>
<proteinExistence type="predicted"/>
<dbReference type="InterPro" id="IPR009045">
    <property type="entry name" value="Zn_M74/Hedgehog-like"/>
</dbReference>
<dbReference type="Gene3D" id="3.30.1380.10">
    <property type="match status" value="1"/>
</dbReference>
<comment type="caution">
    <text evidence="3">The sequence shown here is derived from an EMBL/GenBank/DDBJ whole genome shotgun (WGS) entry which is preliminary data.</text>
</comment>
<accession>A0A1F6XJP5</accession>
<sequence>MNIKKKHILHFALALFFLSLIFVIFLPYFTTDFLDLRQQQENEENHQRFLREQRAIEQAKKDAEEKIYLMGKFDSAKREDFILIPKEYTLGSNKMYARKETYVAFLEMRKSALFQDVDLRVVSATRNFDYQKELWNNKWNGKTLVNGKDLSKSIPDGLERFEKILEFSAAPGTSRHHWGTDLDINGVSPTYFDTKEGKIQYEWLVQNAPLFGFCQVYNQRDENRPAGYSEEKWHWSYLPLSRTFTQDYERLIKETDITGFDGDEYAPYLNLIQNYVLSINPECV</sequence>
<feature type="domain" description="D-alanyl-D-alanine carboxypeptidase-like core" evidence="2">
    <location>
        <begin position="96"/>
        <end position="239"/>
    </location>
</feature>
<dbReference type="GO" id="GO:0006508">
    <property type="term" value="P:proteolysis"/>
    <property type="evidence" value="ECO:0007669"/>
    <property type="project" value="InterPro"/>
</dbReference>
<evidence type="ECO:0000313" key="4">
    <source>
        <dbReference type="Proteomes" id="UP000176629"/>
    </source>
</evidence>
<dbReference type="EMBL" id="MFUX01000025">
    <property type="protein sequence ID" value="OGI94345.1"/>
    <property type="molecule type" value="Genomic_DNA"/>
</dbReference>
<evidence type="ECO:0000259" key="2">
    <source>
        <dbReference type="Pfam" id="PF02557"/>
    </source>
</evidence>
<dbReference type="GO" id="GO:0008233">
    <property type="term" value="F:peptidase activity"/>
    <property type="evidence" value="ECO:0007669"/>
    <property type="project" value="InterPro"/>
</dbReference>
<evidence type="ECO:0000313" key="3">
    <source>
        <dbReference type="EMBL" id="OGI94345.1"/>
    </source>
</evidence>
<dbReference type="CDD" id="cd14847">
    <property type="entry name" value="DD-carboxypeptidase_like"/>
    <property type="match status" value="1"/>
</dbReference>
<keyword evidence="1" id="KW-1133">Transmembrane helix</keyword>
<organism evidence="3 4">
    <name type="scientific">Candidatus Nomurabacteria bacterium RIFCSPLOWO2_01_FULL_40_18</name>
    <dbReference type="NCBI Taxonomy" id="1801773"/>
    <lineage>
        <taxon>Bacteria</taxon>
        <taxon>Candidatus Nomuraibacteriota</taxon>
    </lineage>
</organism>
<evidence type="ECO:0000256" key="1">
    <source>
        <dbReference type="SAM" id="Phobius"/>
    </source>
</evidence>
<gene>
    <name evidence="3" type="ORF">A3A03_03340</name>
</gene>
<dbReference type="PANTHER" id="PTHR34385">
    <property type="entry name" value="D-ALANYL-D-ALANINE CARBOXYPEPTIDASE"/>
    <property type="match status" value="1"/>
</dbReference>
<feature type="transmembrane region" description="Helical" evidence="1">
    <location>
        <begin position="7"/>
        <end position="29"/>
    </location>
</feature>
<reference evidence="3 4" key="1">
    <citation type="journal article" date="2016" name="Nat. Commun.">
        <title>Thousands of microbial genomes shed light on interconnected biogeochemical processes in an aquifer system.</title>
        <authorList>
            <person name="Anantharaman K."/>
            <person name="Brown C.T."/>
            <person name="Hug L.A."/>
            <person name="Sharon I."/>
            <person name="Castelle C.J."/>
            <person name="Probst A.J."/>
            <person name="Thomas B.C."/>
            <person name="Singh A."/>
            <person name="Wilkins M.J."/>
            <person name="Karaoz U."/>
            <person name="Brodie E.L."/>
            <person name="Williams K.H."/>
            <person name="Hubbard S.S."/>
            <person name="Banfield J.F."/>
        </authorList>
    </citation>
    <scope>NUCLEOTIDE SEQUENCE [LARGE SCALE GENOMIC DNA]</scope>
</reference>
<name>A0A1F6XJP5_9BACT</name>
<dbReference type="Pfam" id="PF02557">
    <property type="entry name" value="VanY"/>
    <property type="match status" value="1"/>
</dbReference>
<protein>
    <recommendedName>
        <fullName evidence="2">D-alanyl-D-alanine carboxypeptidase-like core domain-containing protein</fullName>
    </recommendedName>
</protein>
<dbReference type="InterPro" id="IPR003709">
    <property type="entry name" value="VanY-like_core_dom"/>
</dbReference>
<dbReference type="PANTHER" id="PTHR34385:SF1">
    <property type="entry name" value="PEPTIDOGLYCAN L-ALANYL-D-GLUTAMATE ENDOPEPTIDASE CWLK"/>
    <property type="match status" value="1"/>
</dbReference>
<dbReference type="SUPFAM" id="SSF55166">
    <property type="entry name" value="Hedgehog/DD-peptidase"/>
    <property type="match status" value="1"/>
</dbReference>
<keyword evidence="1" id="KW-0812">Transmembrane</keyword>
<dbReference type="STRING" id="1801773.A3A03_03340"/>
<dbReference type="InterPro" id="IPR052179">
    <property type="entry name" value="DD-CPase-like"/>
</dbReference>
<dbReference type="AlphaFoldDB" id="A0A1F6XJP5"/>
<keyword evidence="1" id="KW-0472">Membrane</keyword>